<dbReference type="OrthoDB" id="288286at2"/>
<dbReference type="STRING" id="83449.BON30_19910"/>
<organism evidence="3 4">
    <name type="scientific">Cystobacter ferrugineus</name>
    <dbReference type="NCBI Taxonomy" id="83449"/>
    <lineage>
        <taxon>Bacteria</taxon>
        <taxon>Pseudomonadati</taxon>
        <taxon>Myxococcota</taxon>
        <taxon>Myxococcia</taxon>
        <taxon>Myxococcales</taxon>
        <taxon>Cystobacterineae</taxon>
        <taxon>Archangiaceae</taxon>
        <taxon>Cystobacter</taxon>
    </lineage>
</organism>
<dbReference type="EMBL" id="MPIN01000005">
    <property type="protein sequence ID" value="OJH38521.1"/>
    <property type="molecule type" value="Genomic_DNA"/>
</dbReference>
<comment type="caution">
    <text evidence="3">The sequence shown here is derived from an EMBL/GenBank/DDBJ whole genome shotgun (WGS) entry which is preliminary data.</text>
</comment>
<gene>
    <name evidence="3" type="ORF">BON30_19910</name>
</gene>
<evidence type="ECO:0000256" key="2">
    <source>
        <dbReference type="SAM" id="Phobius"/>
    </source>
</evidence>
<keyword evidence="2" id="KW-0812">Transmembrane</keyword>
<name>A0A1L9B8F9_9BACT</name>
<dbReference type="RefSeq" id="WP_071899972.1">
    <property type="nucleotide sequence ID" value="NZ_MPIN01000005.1"/>
</dbReference>
<evidence type="ECO:0000313" key="4">
    <source>
        <dbReference type="Proteomes" id="UP000182229"/>
    </source>
</evidence>
<accession>A0A1L9B8F9</accession>
<keyword evidence="2" id="KW-1133">Transmembrane helix</keyword>
<feature type="transmembrane region" description="Helical" evidence="2">
    <location>
        <begin position="20"/>
        <end position="39"/>
    </location>
</feature>
<dbReference type="AlphaFoldDB" id="A0A1L9B8F9"/>
<reference evidence="4" key="1">
    <citation type="submission" date="2016-11" db="EMBL/GenBank/DDBJ databases">
        <authorList>
            <person name="Shukria A."/>
            <person name="Stevens D.C."/>
        </authorList>
    </citation>
    <scope>NUCLEOTIDE SEQUENCE [LARGE SCALE GENOMIC DNA]</scope>
    <source>
        <strain evidence="4">Cbfe23</strain>
    </source>
</reference>
<dbReference type="PROSITE" id="PS51257">
    <property type="entry name" value="PROKAR_LIPOPROTEIN"/>
    <property type="match status" value="1"/>
</dbReference>
<evidence type="ECO:0000313" key="3">
    <source>
        <dbReference type="EMBL" id="OJH38521.1"/>
    </source>
</evidence>
<keyword evidence="2" id="KW-0472">Membrane</keyword>
<protein>
    <submittedName>
        <fullName evidence="3">Uncharacterized protein</fullName>
    </submittedName>
</protein>
<reference evidence="3 4" key="2">
    <citation type="submission" date="2016-12" db="EMBL/GenBank/DDBJ databases">
        <title>Draft Genome Sequence of Cystobacter ferrugineus Strain Cbfe23.</title>
        <authorList>
            <person name="Akbar S."/>
            <person name="Dowd S.E."/>
            <person name="Stevens D.C."/>
        </authorList>
    </citation>
    <scope>NUCLEOTIDE SEQUENCE [LARGE SCALE GENOMIC DNA]</scope>
    <source>
        <strain evidence="3 4">Cbfe23</strain>
    </source>
</reference>
<keyword evidence="4" id="KW-1185">Reference proteome</keyword>
<evidence type="ECO:0000256" key="1">
    <source>
        <dbReference type="SAM" id="MobiDB-lite"/>
    </source>
</evidence>
<sequence length="105" mass="11418">MKNEDTLTTEVELQTRHIPSIGFLGVAVGCMAVSAILMISGRKTWANFIGQWAPSILIMGTYNKIAKTFSPPYSEQQRIQHGGHASMLKSQPGELGHQVAPHSVS</sequence>
<proteinExistence type="predicted"/>
<feature type="region of interest" description="Disordered" evidence="1">
    <location>
        <begin position="73"/>
        <end position="105"/>
    </location>
</feature>
<dbReference type="Proteomes" id="UP000182229">
    <property type="component" value="Unassembled WGS sequence"/>
</dbReference>